<keyword evidence="8" id="KW-0067">ATP-binding</keyword>
<keyword evidence="9" id="KW-0324">Glycolysis</keyword>
<comment type="caution">
    <text evidence="11">The sequence shown here is derived from an EMBL/GenBank/DDBJ whole genome shotgun (WGS) entry which is preliminary data.</text>
</comment>
<evidence type="ECO:0000256" key="7">
    <source>
        <dbReference type="ARBA" id="ARBA00022777"/>
    </source>
</evidence>
<evidence type="ECO:0000313" key="11">
    <source>
        <dbReference type="EMBL" id="MBW5420905.1"/>
    </source>
</evidence>
<comment type="similarity">
    <text evidence="10">Belongs to the phosphoglycerate kinase family.</text>
</comment>
<comment type="pathway">
    <text evidence="2">Carbohydrate degradation; glycolysis; pyruvate from D-glyceraldehyde 3-phosphate: step 2/5.</text>
</comment>
<organism evidence="11 12">
    <name type="scientific">Streptomyces anatolicus</name>
    <dbReference type="NCBI Taxonomy" id="2675858"/>
    <lineage>
        <taxon>Bacteria</taxon>
        <taxon>Bacillati</taxon>
        <taxon>Actinomycetota</taxon>
        <taxon>Actinomycetes</taxon>
        <taxon>Kitasatosporales</taxon>
        <taxon>Streptomycetaceae</taxon>
        <taxon>Streptomyces</taxon>
    </lineage>
</organism>
<accession>A0ABS6YHM8</accession>
<evidence type="ECO:0000256" key="8">
    <source>
        <dbReference type="ARBA" id="ARBA00022840"/>
    </source>
</evidence>
<dbReference type="InterPro" id="IPR001576">
    <property type="entry name" value="Phosphoglycerate_kinase"/>
</dbReference>
<dbReference type="Gene3D" id="3.40.50.1260">
    <property type="entry name" value="Phosphoglycerate kinase, N-terminal domain"/>
    <property type="match status" value="2"/>
</dbReference>
<dbReference type="PRINTS" id="PR00477">
    <property type="entry name" value="PHGLYCKINASE"/>
</dbReference>
<evidence type="ECO:0000256" key="2">
    <source>
        <dbReference type="ARBA" id="ARBA00004838"/>
    </source>
</evidence>
<evidence type="ECO:0000256" key="9">
    <source>
        <dbReference type="ARBA" id="ARBA00023152"/>
    </source>
</evidence>
<dbReference type="PANTHER" id="PTHR11406:SF23">
    <property type="entry name" value="PHOSPHOGLYCERATE KINASE 1, CHLOROPLASTIC-RELATED"/>
    <property type="match status" value="1"/>
</dbReference>
<keyword evidence="5 10" id="KW-0808">Transferase</keyword>
<keyword evidence="6" id="KW-0547">Nucleotide-binding</keyword>
<dbReference type="Pfam" id="PF00162">
    <property type="entry name" value="PGK"/>
    <property type="match status" value="1"/>
</dbReference>
<gene>
    <name evidence="11" type="primary">pgk</name>
    <name evidence="11" type="ORF">GKQ77_04875</name>
</gene>
<evidence type="ECO:0000256" key="6">
    <source>
        <dbReference type="ARBA" id="ARBA00022741"/>
    </source>
</evidence>
<sequence length="405" mass="43170">MSVSTTIHSVGLLREQPIHPGQRWVYSAGFNVASGMTDTSRIDCELDDLRYLADRGARVAILSHQGSHRDGTAVHLSGTAEYLGKRLGRPVTYIPENASDDAVTAARSLADGQVALFGNTRLHSGEEDNDPVLAAQFARLGDYAAIGGFSKAHRRHASNVGILRHLPGWAASSLIDETRRLEPWAGRSPKTPSIAAVGGVKSEKSVVGLPCFARDYDIVVPGGIVLNHVLHHLGYAIGSSPLGNDVERRAAATKAALANPRARIHVPRRVVIARADRHGWHEAHTVSVSEGVPTGFSIVDFHLHPWLIQELRRVAACGGRLIIAGTPSLHTHGFTQASSALLDAARTPTVNAMLLGGDTVAELPFDGATSTGGGSALCYLDQADVVVLDALRRNNGLTMRSRRAL</sequence>
<proteinExistence type="inferred from homology"/>
<dbReference type="EMBL" id="WMBF01000024">
    <property type="protein sequence ID" value="MBW5420905.1"/>
    <property type="molecule type" value="Genomic_DNA"/>
</dbReference>
<reference evidence="11 12" key="1">
    <citation type="submission" date="2019-11" db="EMBL/GenBank/DDBJ databases">
        <authorList>
            <person name="Ay H."/>
        </authorList>
    </citation>
    <scope>NUCLEOTIDE SEQUENCE [LARGE SCALE GENOMIC DNA]</scope>
    <source>
        <strain evidence="11 12">BG9H</strain>
    </source>
</reference>
<dbReference type="EC" id="2.7.2.3" evidence="3 10"/>
<name>A0ABS6YHM8_9ACTN</name>
<dbReference type="PANTHER" id="PTHR11406">
    <property type="entry name" value="PHOSPHOGLYCERATE KINASE"/>
    <property type="match status" value="1"/>
</dbReference>
<evidence type="ECO:0000256" key="5">
    <source>
        <dbReference type="ARBA" id="ARBA00022679"/>
    </source>
</evidence>
<evidence type="ECO:0000256" key="3">
    <source>
        <dbReference type="ARBA" id="ARBA00013061"/>
    </source>
</evidence>
<evidence type="ECO:0000256" key="1">
    <source>
        <dbReference type="ARBA" id="ARBA00000642"/>
    </source>
</evidence>
<evidence type="ECO:0000256" key="10">
    <source>
        <dbReference type="RuleBase" id="RU000532"/>
    </source>
</evidence>
<protein>
    <recommendedName>
        <fullName evidence="4 10">Phosphoglycerate kinase</fullName>
        <ecNumber evidence="3 10">2.7.2.3</ecNumber>
    </recommendedName>
</protein>
<dbReference type="GO" id="GO:0016301">
    <property type="term" value="F:kinase activity"/>
    <property type="evidence" value="ECO:0007669"/>
    <property type="project" value="UniProtKB-KW"/>
</dbReference>
<keyword evidence="12" id="KW-1185">Reference proteome</keyword>
<dbReference type="SUPFAM" id="SSF53748">
    <property type="entry name" value="Phosphoglycerate kinase"/>
    <property type="match status" value="1"/>
</dbReference>
<evidence type="ECO:0000256" key="4">
    <source>
        <dbReference type="ARBA" id="ARBA00016471"/>
    </source>
</evidence>
<dbReference type="RefSeq" id="WP_219687461.1">
    <property type="nucleotide sequence ID" value="NZ_WMBF01000024.1"/>
</dbReference>
<evidence type="ECO:0000313" key="12">
    <source>
        <dbReference type="Proteomes" id="UP001197114"/>
    </source>
</evidence>
<keyword evidence="7 10" id="KW-0418">Kinase</keyword>
<dbReference type="InterPro" id="IPR036043">
    <property type="entry name" value="Phosphoglycerate_kinase_sf"/>
</dbReference>
<dbReference type="Proteomes" id="UP001197114">
    <property type="component" value="Unassembled WGS sequence"/>
</dbReference>
<comment type="catalytic activity">
    <reaction evidence="1 10">
        <text>(2R)-3-phosphoglycerate + ATP = (2R)-3-phospho-glyceroyl phosphate + ADP</text>
        <dbReference type="Rhea" id="RHEA:14801"/>
        <dbReference type="ChEBI" id="CHEBI:30616"/>
        <dbReference type="ChEBI" id="CHEBI:57604"/>
        <dbReference type="ChEBI" id="CHEBI:58272"/>
        <dbReference type="ChEBI" id="CHEBI:456216"/>
        <dbReference type="EC" id="2.7.2.3"/>
    </reaction>
</comment>
<dbReference type="InterPro" id="IPR015824">
    <property type="entry name" value="Phosphoglycerate_kinase_N"/>
</dbReference>